<comment type="subunit">
    <text evidence="10">Homopentamer.</text>
</comment>
<evidence type="ECO:0000256" key="4">
    <source>
        <dbReference type="ARBA" id="ARBA00022475"/>
    </source>
</evidence>
<evidence type="ECO:0000256" key="8">
    <source>
        <dbReference type="ARBA" id="ARBA00023136"/>
    </source>
</evidence>
<dbReference type="InterPro" id="IPR037673">
    <property type="entry name" value="MSC/AndL"/>
</dbReference>
<evidence type="ECO:0000256" key="9">
    <source>
        <dbReference type="ARBA" id="ARBA00023303"/>
    </source>
</evidence>
<dbReference type="GO" id="GO:0008381">
    <property type="term" value="F:mechanosensitive monoatomic ion channel activity"/>
    <property type="evidence" value="ECO:0007669"/>
    <property type="project" value="UniProtKB-UniRule"/>
</dbReference>
<evidence type="ECO:0000256" key="10">
    <source>
        <dbReference type="HAMAP-Rule" id="MF_00115"/>
    </source>
</evidence>
<evidence type="ECO:0000313" key="13">
    <source>
        <dbReference type="Proteomes" id="UP000005324"/>
    </source>
</evidence>
<dbReference type="AlphaFoldDB" id="D5RIG0"/>
<feature type="transmembrane region" description="Helical" evidence="10">
    <location>
        <begin position="20"/>
        <end position="42"/>
    </location>
</feature>
<keyword evidence="7 10" id="KW-0406">Ion transport</keyword>
<evidence type="ECO:0000256" key="2">
    <source>
        <dbReference type="ARBA" id="ARBA00007254"/>
    </source>
</evidence>
<evidence type="ECO:0000256" key="7">
    <source>
        <dbReference type="ARBA" id="ARBA00023065"/>
    </source>
</evidence>
<gene>
    <name evidence="10 12" type="primary">mscL</name>
    <name evidence="12" type="ORF">HMPREF0731_0870</name>
</gene>
<dbReference type="InterPro" id="IPR019823">
    <property type="entry name" value="Mechanosensitive_channel_CS"/>
</dbReference>
<dbReference type="InterPro" id="IPR001185">
    <property type="entry name" value="MS_channel"/>
</dbReference>
<comment type="function">
    <text evidence="10">Channel that opens in response to stretch forces in the membrane lipid bilayer. May participate in the regulation of osmotic pressure changes within the cell.</text>
</comment>
<keyword evidence="8 10" id="KW-0472">Membrane</keyword>
<organism evidence="12 13">
    <name type="scientific">Pseudoroseomonas cervicalis ATCC 49957</name>
    <dbReference type="NCBI Taxonomy" id="525371"/>
    <lineage>
        <taxon>Bacteria</taxon>
        <taxon>Pseudomonadati</taxon>
        <taxon>Pseudomonadota</taxon>
        <taxon>Alphaproteobacteria</taxon>
        <taxon>Acetobacterales</taxon>
        <taxon>Roseomonadaceae</taxon>
        <taxon>Roseomonas</taxon>
    </lineage>
</organism>
<dbReference type="PANTHER" id="PTHR30266">
    <property type="entry name" value="MECHANOSENSITIVE CHANNEL MSCL"/>
    <property type="match status" value="1"/>
</dbReference>
<dbReference type="PRINTS" id="PR01264">
    <property type="entry name" value="MECHCHANNEL"/>
</dbReference>
<dbReference type="NCBIfam" id="TIGR00220">
    <property type="entry name" value="mscL"/>
    <property type="match status" value="1"/>
</dbReference>
<keyword evidence="6 10" id="KW-1133">Transmembrane helix</keyword>
<evidence type="ECO:0000256" key="5">
    <source>
        <dbReference type="ARBA" id="ARBA00022692"/>
    </source>
</evidence>
<dbReference type="OrthoDB" id="9810350at2"/>
<accession>D5RIG0</accession>
<evidence type="ECO:0000256" key="11">
    <source>
        <dbReference type="SAM" id="MobiDB-lite"/>
    </source>
</evidence>
<dbReference type="NCBIfam" id="NF001843">
    <property type="entry name" value="PRK00567.1-4"/>
    <property type="match status" value="1"/>
</dbReference>
<keyword evidence="13" id="KW-1185">Reference proteome</keyword>
<name>D5RIG0_9PROT</name>
<feature type="transmembrane region" description="Helical" evidence="10">
    <location>
        <begin position="49"/>
        <end position="70"/>
    </location>
</feature>
<dbReference type="NCBIfam" id="NF010557">
    <property type="entry name" value="PRK13952.1"/>
    <property type="match status" value="1"/>
</dbReference>
<evidence type="ECO:0000256" key="1">
    <source>
        <dbReference type="ARBA" id="ARBA00004651"/>
    </source>
</evidence>
<comment type="subcellular location">
    <subcellularLocation>
        <location evidence="10">Cell inner membrane</location>
        <topology evidence="10">Multi-pass membrane protein</topology>
    </subcellularLocation>
    <subcellularLocation>
        <location evidence="1">Cell membrane</location>
        <topology evidence="1">Multi-pass membrane protein</topology>
    </subcellularLocation>
</comment>
<dbReference type="InterPro" id="IPR036019">
    <property type="entry name" value="MscL_channel"/>
</dbReference>
<feature type="transmembrane region" description="Helical" evidence="10">
    <location>
        <begin position="90"/>
        <end position="112"/>
    </location>
</feature>
<keyword evidence="9 10" id="KW-0407">Ion channel</keyword>
<dbReference type="SUPFAM" id="SSF81330">
    <property type="entry name" value="Gated mechanosensitive channel"/>
    <property type="match status" value="1"/>
</dbReference>
<evidence type="ECO:0000256" key="6">
    <source>
        <dbReference type="ARBA" id="ARBA00022989"/>
    </source>
</evidence>
<proteinExistence type="inferred from homology"/>
<evidence type="ECO:0000313" key="12">
    <source>
        <dbReference type="EMBL" id="EFH12904.1"/>
    </source>
</evidence>
<dbReference type="PROSITE" id="PS01327">
    <property type="entry name" value="MSCL"/>
    <property type="match status" value="1"/>
</dbReference>
<keyword evidence="4 10" id="KW-1003">Cell membrane</keyword>
<comment type="caution">
    <text evidence="12">The sequence shown here is derived from an EMBL/GenBank/DDBJ whole genome shotgun (WGS) entry which is preliminary data.</text>
</comment>
<dbReference type="HAMAP" id="MF_00115">
    <property type="entry name" value="MscL"/>
    <property type="match status" value="1"/>
</dbReference>
<dbReference type="EMBL" id="ADVL01000149">
    <property type="protein sequence ID" value="EFH12904.1"/>
    <property type="molecule type" value="Genomic_DNA"/>
</dbReference>
<evidence type="ECO:0000256" key="3">
    <source>
        <dbReference type="ARBA" id="ARBA00022448"/>
    </source>
</evidence>
<sequence>MKPAIPVRQPLWVKEFKSFIMRGNVVDLAVGIVIGAAFTGIVNSLVQDLINPLIGVLIGGVDFSNVFVVLSGERGPSLEATRQSGAAVLALGQFINAIIRFLIVAMAIFWLLRVLTRLHLRQREEAKPAGPTPQEKLLAEIRDLLREGVPATPATPPAPPPSGPATLPRG</sequence>
<dbReference type="PANTHER" id="PTHR30266:SF2">
    <property type="entry name" value="LARGE-CONDUCTANCE MECHANOSENSITIVE CHANNEL"/>
    <property type="match status" value="1"/>
</dbReference>
<keyword evidence="5 10" id="KW-0812">Transmembrane</keyword>
<protein>
    <recommendedName>
        <fullName evidence="10">Large-conductance mechanosensitive channel</fullName>
    </recommendedName>
</protein>
<dbReference type="GO" id="GO:0005886">
    <property type="term" value="C:plasma membrane"/>
    <property type="evidence" value="ECO:0007669"/>
    <property type="project" value="UniProtKB-SubCell"/>
</dbReference>
<dbReference type="Pfam" id="PF01741">
    <property type="entry name" value="MscL"/>
    <property type="match status" value="1"/>
</dbReference>
<feature type="region of interest" description="Disordered" evidence="11">
    <location>
        <begin position="149"/>
        <end position="170"/>
    </location>
</feature>
<keyword evidence="3 10" id="KW-0813">Transport</keyword>
<comment type="similarity">
    <text evidence="2 10">Belongs to the MscL family.</text>
</comment>
<dbReference type="Proteomes" id="UP000005324">
    <property type="component" value="Unassembled WGS sequence"/>
</dbReference>
<keyword evidence="10" id="KW-0997">Cell inner membrane</keyword>
<dbReference type="RefSeq" id="WP_007003929.1">
    <property type="nucleotide sequence ID" value="NZ_GG770778.1"/>
</dbReference>
<dbReference type="HOGENOM" id="CLU_095787_0_1_5"/>
<reference evidence="12 13" key="1">
    <citation type="submission" date="2010-04" db="EMBL/GenBank/DDBJ databases">
        <authorList>
            <person name="Qin X."/>
            <person name="Bachman B."/>
            <person name="Battles P."/>
            <person name="Bell A."/>
            <person name="Bess C."/>
            <person name="Bickham C."/>
            <person name="Chaboub L."/>
            <person name="Chen D."/>
            <person name="Coyle M."/>
            <person name="Deiros D.R."/>
            <person name="Dinh H."/>
            <person name="Forbes L."/>
            <person name="Fowler G."/>
            <person name="Francisco L."/>
            <person name="Fu Q."/>
            <person name="Gubbala S."/>
            <person name="Hale W."/>
            <person name="Han Y."/>
            <person name="Hemphill L."/>
            <person name="Highlander S.K."/>
            <person name="Hirani K."/>
            <person name="Hogues M."/>
            <person name="Jackson L."/>
            <person name="Jakkamsetti A."/>
            <person name="Javaid M."/>
            <person name="Jiang H."/>
            <person name="Korchina V."/>
            <person name="Kovar C."/>
            <person name="Lara F."/>
            <person name="Lee S."/>
            <person name="Mata R."/>
            <person name="Mathew T."/>
            <person name="Moen C."/>
            <person name="Morales K."/>
            <person name="Munidasa M."/>
            <person name="Nazareth L."/>
            <person name="Ngo R."/>
            <person name="Nguyen L."/>
            <person name="Okwuonu G."/>
            <person name="Ongeri F."/>
            <person name="Patil S."/>
            <person name="Petrosino J."/>
            <person name="Pham C."/>
            <person name="Pham P."/>
            <person name="Pu L.-L."/>
            <person name="Puazo M."/>
            <person name="Raj R."/>
            <person name="Reid J."/>
            <person name="Rouhana J."/>
            <person name="Saada N."/>
            <person name="Shang Y."/>
            <person name="Simmons D."/>
            <person name="Thornton R."/>
            <person name="Warren J."/>
            <person name="Weissenberger G."/>
            <person name="Zhang J."/>
            <person name="Zhang L."/>
            <person name="Zhou C."/>
            <person name="Zhu D."/>
            <person name="Muzny D."/>
            <person name="Worley K."/>
            <person name="Gibbs R."/>
        </authorList>
    </citation>
    <scope>NUCLEOTIDE SEQUENCE [LARGE SCALE GENOMIC DNA]</scope>
    <source>
        <strain evidence="12 13">ATCC 49957</strain>
    </source>
</reference>
<dbReference type="Gene3D" id="1.10.1200.120">
    <property type="entry name" value="Large-conductance mechanosensitive channel, MscL, domain 1"/>
    <property type="match status" value="1"/>
</dbReference>
<feature type="compositionally biased region" description="Pro residues" evidence="11">
    <location>
        <begin position="153"/>
        <end position="163"/>
    </location>
</feature>